<dbReference type="Gene3D" id="3.40.50.300">
    <property type="entry name" value="P-loop containing nucleotide triphosphate hydrolases"/>
    <property type="match status" value="1"/>
</dbReference>
<dbReference type="SMART" id="SM00220">
    <property type="entry name" value="S_TKc"/>
    <property type="match status" value="1"/>
</dbReference>
<dbReference type="Pfam" id="PF22939">
    <property type="entry name" value="WHD_GPIID"/>
    <property type="match status" value="1"/>
</dbReference>
<evidence type="ECO:0000313" key="5">
    <source>
        <dbReference type="EMBL" id="CAI0645866.1"/>
    </source>
</evidence>
<proteinExistence type="predicted"/>
<dbReference type="EMBL" id="CAMGZC010000280">
    <property type="protein sequence ID" value="CAI0645866.1"/>
    <property type="molecule type" value="Genomic_DNA"/>
</dbReference>
<reference evidence="5" key="1">
    <citation type="submission" date="2022-08" db="EMBL/GenBank/DDBJ databases">
        <authorList>
            <person name="Giroux E."/>
            <person name="Giroux E."/>
        </authorList>
    </citation>
    <scope>NUCLEOTIDE SEQUENCE</scope>
    <source>
        <strain evidence="5">H1091258</strain>
    </source>
</reference>
<dbReference type="InterPro" id="IPR017441">
    <property type="entry name" value="Protein_kinase_ATP_BS"/>
</dbReference>
<dbReference type="SMART" id="SM00248">
    <property type="entry name" value="ANK"/>
    <property type="match status" value="4"/>
</dbReference>
<dbReference type="InterPro" id="IPR002110">
    <property type="entry name" value="Ankyrin_rpt"/>
</dbReference>
<dbReference type="Proteomes" id="UP001152533">
    <property type="component" value="Unassembled WGS sequence"/>
</dbReference>
<dbReference type="InterPro" id="IPR036770">
    <property type="entry name" value="Ankyrin_rpt-contain_sf"/>
</dbReference>
<feature type="repeat" description="ANK" evidence="2">
    <location>
        <begin position="625"/>
        <end position="657"/>
    </location>
</feature>
<dbReference type="SUPFAM" id="SSF48403">
    <property type="entry name" value="Ankyrin repeat"/>
    <property type="match status" value="1"/>
</dbReference>
<dbReference type="PANTHER" id="PTHR10039:SF15">
    <property type="entry name" value="NACHT DOMAIN-CONTAINING PROTEIN"/>
    <property type="match status" value="1"/>
</dbReference>
<keyword evidence="6" id="KW-1185">Reference proteome</keyword>
<evidence type="ECO:0000256" key="1">
    <source>
        <dbReference type="ARBA" id="ARBA00022737"/>
    </source>
</evidence>
<evidence type="ECO:0000259" key="4">
    <source>
        <dbReference type="PROSITE" id="PS50011"/>
    </source>
</evidence>
<dbReference type="SUPFAM" id="SSF52540">
    <property type="entry name" value="P-loop containing nucleoside triphosphate hydrolases"/>
    <property type="match status" value="1"/>
</dbReference>
<dbReference type="InterPro" id="IPR027417">
    <property type="entry name" value="P-loop_NTPase"/>
</dbReference>
<dbReference type="Gene3D" id="1.25.40.20">
    <property type="entry name" value="Ankyrin repeat-containing domain"/>
    <property type="match status" value="1"/>
</dbReference>
<sequence length="1053" mass="116143">MSDPLSIATGLIALIQVATQATEYLKDVKDGGRERTKLRDELRSVICLLEMLHDRVEDQGESENEDDLKPAAMAALAGPDGPLERMKATMEDIVSKLAPQAGFRKLAQPFKTISKLTSEKVHQVGRQLEDMDLEARVQEAEKILCWISPTSFRSKQADVLQSVQPGTDAVETQLDGSNSLLAYVYCDYNHCESQTQSAIVSSLLEYLLRQASHPHLPDEVKLLYTKHAPKGTRPTLKQLFEVFKKFFSSYNNIFIVIDALDECASSDTAALELVSALQALGSNVRLLITSRTSTNFETFFKHAVRIDVAANDEDVRLYLERNLPTHSRLAKHIRADPKLQDDIITSIAQSAQGMFLLAALNLDFLSRKLTRRNVRSSLSILPKTLDATYEQALERIRTQAEEDVELAETIILWILCARRPLDVHELQHMYAVHLLTRDEIPQAEAILLEDDDLPPEDIITGVCGSLIVVDSTSKTVRFVHYTAQDYLSRTFGDHLHEPRLELTRISLEYLQLINFEEGPALPDSVMMERLADFPFLDYAAKHWGAELQRLQIEEIWESVNRFLSNDVAVSVASQTWSLPLQRYAHWSNEFPKGVPAIVLAASFQIPNVLERVVGKGNDIEGHGSDKETALIRSARLGHEKNITALLQLGADVAATDIAGETAIDVATIAGKASAVKALIDGGANVNTSTGTEGWSLLMSAVSSGSIETVQLLIESAADVTAQTSWGETALSLAALSGQEAIANLLMDAGAMLPLNRAGRRATLHASRKGLVTLATRLSLIAVDYGAVADAGIPREPVAAPEQLAQIAELEEVPTAEMTEPEIGFSLELALDGLSYQRGFHRRYDVLEKLGKGHFAEVFSCARKTTGVCYAVKIFTVDANTRWGNVDNDRRSGIGSPPQEILALAGLRHRHVTNLVEVLVSDAMDQVCLVLELAPQGELFNFIVTKQKLTEAETRRLFLQLFSALDYIVSTLLNSLLTPYMLNKDTVQQNEGWVHRDIKPENILMQSADIIQLSDFGLAVNLSSRPDQTDNVLCGTPSCKIVHMLPLVESPINN</sequence>
<dbReference type="Pfam" id="PF00069">
    <property type="entry name" value="Pkinase"/>
    <property type="match status" value="2"/>
</dbReference>
<dbReference type="Pfam" id="PF24883">
    <property type="entry name" value="NPHP3_N"/>
    <property type="match status" value="1"/>
</dbReference>
<accession>A0A9W4RRB6</accession>
<dbReference type="PROSITE" id="PS00107">
    <property type="entry name" value="PROTEIN_KINASE_ATP"/>
    <property type="match status" value="1"/>
</dbReference>
<organism evidence="5 6">
    <name type="scientific">Colletotrichum noveboracense</name>
    <dbReference type="NCBI Taxonomy" id="2664923"/>
    <lineage>
        <taxon>Eukaryota</taxon>
        <taxon>Fungi</taxon>
        <taxon>Dikarya</taxon>
        <taxon>Ascomycota</taxon>
        <taxon>Pezizomycotina</taxon>
        <taxon>Sordariomycetes</taxon>
        <taxon>Hypocreomycetidae</taxon>
        <taxon>Glomerellales</taxon>
        <taxon>Glomerellaceae</taxon>
        <taxon>Colletotrichum</taxon>
        <taxon>Colletotrichum gloeosporioides species complex</taxon>
    </lineage>
</organism>
<dbReference type="InterPro" id="IPR054471">
    <property type="entry name" value="GPIID_WHD"/>
</dbReference>
<protein>
    <recommendedName>
        <fullName evidence="4">Protein kinase domain-containing protein</fullName>
    </recommendedName>
</protein>
<evidence type="ECO:0000256" key="2">
    <source>
        <dbReference type="PROSITE-ProRule" id="PRU00023"/>
    </source>
</evidence>
<dbReference type="Gene3D" id="1.10.510.10">
    <property type="entry name" value="Transferase(Phosphotransferase) domain 1"/>
    <property type="match status" value="1"/>
</dbReference>
<dbReference type="GO" id="GO:0005524">
    <property type="term" value="F:ATP binding"/>
    <property type="evidence" value="ECO:0007669"/>
    <property type="project" value="UniProtKB-UniRule"/>
</dbReference>
<dbReference type="PANTHER" id="PTHR10039">
    <property type="entry name" value="AMELOGENIN"/>
    <property type="match status" value="1"/>
</dbReference>
<dbReference type="AlphaFoldDB" id="A0A9W4RRB6"/>
<name>A0A9W4RRB6_9PEZI</name>
<dbReference type="PROSITE" id="PS50297">
    <property type="entry name" value="ANK_REP_REGION"/>
    <property type="match status" value="3"/>
</dbReference>
<dbReference type="Pfam" id="PF12796">
    <property type="entry name" value="Ank_2"/>
    <property type="match status" value="1"/>
</dbReference>
<evidence type="ECO:0000256" key="3">
    <source>
        <dbReference type="PROSITE-ProRule" id="PRU10141"/>
    </source>
</evidence>
<feature type="domain" description="Protein kinase" evidence="4">
    <location>
        <begin position="843"/>
        <end position="1053"/>
    </location>
</feature>
<keyword evidence="3" id="KW-0067">ATP-binding</keyword>
<feature type="binding site" evidence="3">
    <location>
        <position position="872"/>
    </location>
    <ligand>
        <name>ATP</name>
        <dbReference type="ChEBI" id="CHEBI:30616"/>
    </ligand>
</feature>
<dbReference type="SUPFAM" id="SSF56112">
    <property type="entry name" value="Protein kinase-like (PK-like)"/>
    <property type="match status" value="1"/>
</dbReference>
<dbReference type="InterPro" id="IPR000719">
    <property type="entry name" value="Prot_kinase_dom"/>
</dbReference>
<dbReference type="PROSITE" id="PS50011">
    <property type="entry name" value="PROTEIN_KINASE_DOM"/>
    <property type="match status" value="1"/>
</dbReference>
<feature type="repeat" description="ANK" evidence="2">
    <location>
        <begin position="725"/>
        <end position="757"/>
    </location>
</feature>
<gene>
    <name evidence="5" type="ORF">CGXH109_LOCUS49590</name>
</gene>
<dbReference type="GO" id="GO:0004672">
    <property type="term" value="F:protein kinase activity"/>
    <property type="evidence" value="ECO:0007669"/>
    <property type="project" value="InterPro"/>
</dbReference>
<dbReference type="InterPro" id="IPR056884">
    <property type="entry name" value="NPHP3-like_N"/>
</dbReference>
<keyword evidence="1" id="KW-0677">Repeat</keyword>
<comment type="caution">
    <text evidence="5">The sequence shown here is derived from an EMBL/GenBank/DDBJ whole genome shotgun (WGS) entry which is preliminary data.</text>
</comment>
<keyword evidence="2" id="KW-0040">ANK repeat</keyword>
<keyword evidence="3" id="KW-0547">Nucleotide-binding</keyword>
<feature type="repeat" description="ANK" evidence="2">
    <location>
        <begin position="658"/>
        <end position="690"/>
    </location>
</feature>
<dbReference type="PROSITE" id="PS50088">
    <property type="entry name" value="ANK_REPEAT"/>
    <property type="match status" value="4"/>
</dbReference>
<evidence type="ECO:0000313" key="6">
    <source>
        <dbReference type="Proteomes" id="UP001152533"/>
    </source>
</evidence>
<feature type="repeat" description="ANK" evidence="2">
    <location>
        <begin position="692"/>
        <end position="724"/>
    </location>
</feature>
<dbReference type="InterPro" id="IPR011009">
    <property type="entry name" value="Kinase-like_dom_sf"/>
</dbReference>